<name>A0ABN8RFR0_9CNID</name>
<comment type="caution">
    <text evidence="1">The sequence shown here is derived from an EMBL/GenBank/DDBJ whole genome shotgun (WGS) entry which is preliminary data.</text>
</comment>
<keyword evidence="2" id="KW-1185">Reference proteome</keyword>
<dbReference type="Proteomes" id="UP001159427">
    <property type="component" value="Unassembled WGS sequence"/>
</dbReference>
<proteinExistence type="predicted"/>
<feature type="non-terminal residue" evidence="1">
    <location>
        <position position="128"/>
    </location>
</feature>
<organism evidence="1 2">
    <name type="scientific">Porites evermanni</name>
    <dbReference type="NCBI Taxonomy" id="104178"/>
    <lineage>
        <taxon>Eukaryota</taxon>
        <taxon>Metazoa</taxon>
        <taxon>Cnidaria</taxon>
        <taxon>Anthozoa</taxon>
        <taxon>Hexacorallia</taxon>
        <taxon>Scleractinia</taxon>
        <taxon>Fungiina</taxon>
        <taxon>Poritidae</taxon>
        <taxon>Porites</taxon>
    </lineage>
</organism>
<evidence type="ECO:0000313" key="1">
    <source>
        <dbReference type="EMBL" id="CAH3177032.1"/>
    </source>
</evidence>
<gene>
    <name evidence="1" type="ORF">PEVE_00010964</name>
</gene>
<accession>A0ABN8RFR0</accession>
<dbReference type="EMBL" id="CALNXI010001786">
    <property type="protein sequence ID" value="CAH3177032.1"/>
    <property type="molecule type" value="Genomic_DNA"/>
</dbReference>
<feature type="non-terminal residue" evidence="1">
    <location>
        <position position="1"/>
    </location>
</feature>
<sequence length="128" mass="14452">TSRAGNGDVPVQQDLDSEDVVLSETISKTTSAADASGSDKEAIHSELDDAFASFRRLRNNFLVNFRNFEDLFHDRQRELAKLASKSSKDESEVILRNLDKQELTCSNIVKKIMQDLEKLGEISNEKYK</sequence>
<reference evidence="1 2" key="1">
    <citation type="submission" date="2022-05" db="EMBL/GenBank/DDBJ databases">
        <authorList>
            <consortium name="Genoscope - CEA"/>
            <person name="William W."/>
        </authorList>
    </citation>
    <scope>NUCLEOTIDE SEQUENCE [LARGE SCALE GENOMIC DNA]</scope>
</reference>
<protein>
    <submittedName>
        <fullName evidence="1">Uncharacterized protein</fullName>
    </submittedName>
</protein>
<evidence type="ECO:0000313" key="2">
    <source>
        <dbReference type="Proteomes" id="UP001159427"/>
    </source>
</evidence>